<dbReference type="GO" id="GO:0061799">
    <property type="term" value="F:cyclic pyranopterin monophosphate synthase activity"/>
    <property type="evidence" value="ECO:0007669"/>
    <property type="project" value="UniProtKB-EC"/>
</dbReference>
<dbReference type="CDD" id="cd01420">
    <property type="entry name" value="MoaC_PE"/>
    <property type="match status" value="1"/>
</dbReference>
<keyword evidence="5" id="KW-0456">Lyase</keyword>
<keyword evidence="8" id="KW-1185">Reference proteome</keyword>
<dbReference type="SUPFAM" id="SSF55040">
    <property type="entry name" value="Molybdenum cofactor biosynthesis protein C, MoaC"/>
    <property type="match status" value="1"/>
</dbReference>
<evidence type="ECO:0000313" key="8">
    <source>
        <dbReference type="Proteomes" id="UP000016638"/>
    </source>
</evidence>
<evidence type="ECO:0000256" key="5">
    <source>
        <dbReference type="ARBA" id="ARBA00023239"/>
    </source>
</evidence>
<feature type="domain" description="Molybdopterin cofactor biosynthesis C (MoaC)" evidence="6">
    <location>
        <begin position="1"/>
        <end position="136"/>
    </location>
</feature>
<accession>U2TD09</accession>
<dbReference type="AlphaFoldDB" id="U2TD09"/>
<gene>
    <name evidence="7" type="primary">moaC_2</name>
    <name evidence="7" type="ORF">HMPREF1316_2554</name>
</gene>
<protein>
    <recommendedName>
        <fullName evidence="3">cyclic pyranopterin monophosphate synthase</fullName>
        <ecNumber evidence="3">4.6.1.17</ecNumber>
    </recommendedName>
</protein>
<dbReference type="NCBIfam" id="TIGR00581">
    <property type="entry name" value="moaC"/>
    <property type="match status" value="1"/>
</dbReference>
<dbReference type="EMBL" id="AWEZ01000002">
    <property type="protein sequence ID" value="ERL10919.1"/>
    <property type="molecule type" value="Genomic_DNA"/>
</dbReference>
<dbReference type="NCBIfam" id="NF006870">
    <property type="entry name" value="PRK09364.1"/>
    <property type="match status" value="1"/>
</dbReference>
<comment type="catalytic activity">
    <reaction evidence="1">
        <text>(8S)-3',8-cyclo-7,8-dihydroguanosine 5'-triphosphate = cyclic pyranopterin phosphate + diphosphate</text>
        <dbReference type="Rhea" id="RHEA:49580"/>
        <dbReference type="ChEBI" id="CHEBI:33019"/>
        <dbReference type="ChEBI" id="CHEBI:59648"/>
        <dbReference type="ChEBI" id="CHEBI:131766"/>
        <dbReference type="EC" id="4.6.1.17"/>
    </reaction>
</comment>
<dbReference type="InterPro" id="IPR047594">
    <property type="entry name" value="MoaC_bact/euk"/>
</dbReference>
<evidence type="ECO:0000256" key="2">
    <source>
        <dbReference type="ARBA" id="ARBA00005046"/>
    </source>
</evidence>
<name>U2TD09_9ACTN</name>
<comment type="pathway">
    <text evidence="2">Cofactor biosynthesis; molybdopterin biosynthesis.</text>
</comment>
<reference evidence="7 8" key="1">
    <citation type="submission" date="2013-08" db="EMBL/GenBank/DDBJ databases">
        <authorList>
            <person name="Durkin A.S."/>
            <person name="Haft D.R."/>
            <person name="McCorrison J."/>
            <person name="Torralba M."/>
            <person name="Gillis M."/>
            <person name="Haft D.H."/>
            <person name="Methe B."/>
            <person name="Sutton G."/>
            <person name="Nelson K.E."/>
        </authorList>
    </citation>
    <scope>NUCLEOTIDE SEQUENCE [LARGE SCALE GENOMIC DNA]</scope>
    <source>
        <strain evidence="7 8">F0195</strain>
    </source>
</reference>
<dbReference type="OrthoDB" id="9794429at2"/>
<sequence length="160" mass="17798">MVDVSEKAFTSRMALATGIIEVSPEVFDAIEGRQVRKGDVLDMVQMAGIVGCKRTSELIPLCHLLSLTNATLSFELCPEHHSIRAFCRVRTSDKTDVEMEALTGVSVALLIVYDICKAIDERMVVRDVHLVEKTGGTSESFQFWKPCSGPLFIREISFMK</sequence>
<dbReference type="Gene3D" id="3.30.70.640">
    <property type="entry name" value="Molybdopterin cofactor biosynthesis C (MoaC) domain"/>
    <property type="match status" value="1"/>
</dbReference>
<dbReference type="GO" id="GO:0006777">
    <property type="term" value="P:Mo-molybdopterin cofactor biosynthetic process"/>
    <property type="evidence" value="ECO:0007669"/>
    <property type="project" value="UniProtKB-KW"/>
</dbReference>
<dbReference type="Proteomes" id="UP000016638">
    <property type="component" value="Unassembled WGS sequence"/>
</dbReference>
<dbReference type="STRING" id="1125712.HMPREF1316_2554"/>
<dbReference type="UniPathway" id="UPA00344"/>
<dbReference type="Pfam" id="PF01967">
    <property type="entry name" value="MoaC"/>
    <property type="match status" value="1"/>
</dbReference>
<comment type="caution">
    <text evidence="7">The sequence shown here is derived from an EMBL/GenBank/DDBJ whole genome shotgun (WGS) entry which is preliminary data.</text>
</comment>
<evidence type="ECO:0000259" key="6">
    <source>
        <dbReference type="Pfam" id="PF01967"/>
    </source>
</evidence>
<evidence type="ECO:0000256" key="1">
    <source>
        <dbReference type="ARBA" id="ARBA00001637"/>
    </source>
</evidence>
<evidence type="ECO:0000256" key="4">
    <source>
        <dbReference type="ARBA" id="ARBA00023150"/>
    </source>
</evidence>
<proteinExistence type="predicted"/>
<dbReference type="EC" id="4.6.1.17" evidence="3"/>
<dbReference type="PATRIC" id="fig|1125712.3.peg.40"/>
<dbReference type="InterPro" id="IPR002820">
    <property type="entry name" value="Mopterin_CF_biosynth-C_dom"/>
</dbReference>
<evidence type="ECO:0000256" key="3">
    <source>
        <dbReference type="ARBA" id="ARBA00012575"/>
    </source>
</evidence>
<dbReference type="InterPro" id="IPR036522">
    <property type="entry name" value="MoaC_sf"/>
</dbReference>
<organism evidence="7 8">
    <name type="scientific">Olsenella profusa F0195</name>
    <dbReference type="NCBI Taxonomy" id="1125712"/>
    <lineage>
        <taxon>Bacteria</taxon>
        <taxon>Bacillati</taxon>
        <taxon>Actinomycetota</taxon>
        <taxon>Coriobacteriia</taxon>
        <taxon>Coriobacteriales</taxon>
        <taxon>Atopobiaceae</taxon>
        <taxon>Olsenella</taxon>
    </lineage>
</organism>
<dbReference type="InterPro" id="IPR023045">
    <property type="entry name" value="MoaC"/>
</dbReference>
<evidence type="ECO:0000313" key="7">
    <source>
        <dbReference type="EMBL" id="ERL10919.1"/>
    </source>
</evidence>
<dbReference type="eggNOG" id="COG0315">
    <property type="taxonomic scope" value="Bacteria"/>
</dbReference>
<keyword evidence="4" id="KW-0501">Molybdenum cofactor biosynthesis</keyword>